<protein>
    <submittedName>
        <fullName evidence="8">Inner membrane protein YbhN</fullName>
    </submittedName>
</protein>
<keyword evidence="2" id="KW-1003">Cell membrane</keyword>
<evidence type="ECO:0000256" key="3">
    <source>
        <dbReference type="ARBA" id="ARBA00022692"/>
    </source>
</evidence>
<evidence type="ECO:0000256" key="4">
    <source>
        <dbReference type="ARBA" id="ARBA00022989"/>
    </source>
</evidence>
<dbReference type="AlphaFoldDB" id="A0A7V8FSI1"/>
<feature type="transmembrane region" description="Helical" evidence="7">
    <location>
        <begin position="202"/>
        <end position="224"/>
    </location>
</feature>
<organism evidence="8 9">
    <name type="scientific">Paracidovorax wautersii</name>
    <dbReference type="NCBI Taxonomy" id="1177982"/>
    <lineage>
        <taxon>Bacteria</taxon>
        <taxon>Pseudomonadati</taxon>
        <taxon>Pseudomonadota</taxon>
        <taxon>Betaproteobacteria</taxon>
        <taxon>Burkholderiales</taxon>
        <taxon>Comamonadaceae</taxon>
        <taxon>Paracidovorax</taxon>
    </lineage>
</organism>
<dbReference type="InterPro" id="IPR022791">
    <property type="entry name" value="L-PG_synthase/AglD"/>
</dbReference>
<name>A0A7V8FSI1_9BURK</name>
<keyword evidence="3 7" id="KW-0812">Transmembrane</keyword>
<evidence type="ECO:0000313" key="9">
    <source>
        <dbReference type="Proteomes" id="UP000461670"/>
    </source>
</evidence>
<dbReference type="Proteomes" id="UP000461670">
    <property type="component" value="Unassembled WGS sequence"/>
</dbReference>
<feature type="region of interest" description="Disordered" evidence="6">
    <location>
        <begin position="1"/>
        <end position="29"/>
    </location>
</feature>
<sequence>MASSDMGTLKNRAVPRSDPHPDPPVRLVDRAPPGRLARLRARPWWSWLTRGLAAVFLTLVAVLLLRLARGIDWLAVWQAFRALPLPAVAAAAGLCAASHLVYSTFDLFGRRYSGHRLSVAQTLGITLVSYPFTLNLGSIVGGASARYRLYSLRGVRLGQIGQIGQIVGLSIVTNWLGYFALAGGLVWLWQPSLPDRWQLGHAGLQAMGVLLAALVVGYVALCVWRRGRPLMLRGHAFPLPGWRAALLQTALSALNWSLMGTAVWVLTQQQVPFAAGLATVMLGAVVGLVSRVPAGLGVIEVVGTAILAVSLPRAEALAAVLAYRTLYFFAPLVLAAVAFGVLELRQRQRQRRKA</sequence>
<feature type="transmembrane region" description="Helical" evidence="7">
    <location>
        <begin position="326"/>
        <end position="344"/>
    </location>
</feature>
<comment type="caution">
    <text evidence="8">The sequence shown here is derived from an EMBL/GenBank/DDBJ whole genome shotgun (WGS) entry which is preliminary data.</text>
</comment>
<dbReference type="Pfam" id="PF03706">
    <property type="entry name" value="LPG_synthase_TM"/>
    <property type="match status" value="1"/>
</dbReference>
<comment type="subcellular location">
    <subcellularLocation>
        <location evidence="1">Cell membrane</location>
        <topology evidence="1">Multi-pass membrane protein</topology>
    </subcellularLocation>
</comment>
<feature type="compositionally biased region" description="Basic and acidic residues" evidence="6">
    <location>
        <begin position="15"/>
        <end position="29"/>
    </location>
</feature>
<feature type="transmembrane region" description="Helical" evidence="7">
    <location>
        <begin position="296"/>
        <end position="314"/>
    </location>
</feature>
<evidence type="ECO:0000313" key="8">
    <source>
        <dbReference type="EMBL" id="KAF1024124.1"/>
    </source>
</evidence>
<accession>A0A7V8FSI1</accession>
<feature type="transmembrane region" description="Helical" evidence="7">
    <location>
        <begin position="271"/>
        <end position="289"/>
    </location>
</feature>
<feature type="transmembrane region" description="Helical" evidence="7">
    <location>
        <begin position="44"/>
        <end position="67"/>
    </location>
</feature>
<proteinExistence type="predicted"/>
<dbReference type="PANTHER" id="PTHR39087:SF2">
    <property type="entry name" value="UPF0104 MEMBRANE PROTEIN MJ1595"/>
    <property type="match status" value="1"/>
</dbReference>
<keyword evidence="5 7" id="KW-0472">Membrane</keyword>
<gene>
    <name evidence="8" type="primary">ybhN</name>
    <name evidence="8" type="ORF">GAK30_00144</name>
</gene>
<dbReference type="GO" id="GO:0005886">
    <property type="term" value="C:plasma membrane"/>
    <property type="evidence" value="ECO:0007669"/>
    <property type="project" value="UniProtKB-SubCell"/>
</dbReference>
<evidence type="ECO:0000256" key="2">
    <source>
        <dbReference type="ARBA" id="ARBA00022475"/>
    </source>
</evidence>
<evidence type="ECO:0000256" key="7">
    <source>
        <dbReference type="SAM" id="Phobius"/>
    </source>
</evidence>
<feature type="transmembrane region" description="Helical" evidence="7">
    <location>
        <begin position="245"/>
        <end position="265"/>
    </location>
</feature>
<keyword evidence="4 7" id="KW-1133">Transmembrane helix</keyword>
<feature type="transmembrane region" description="Helical" evidence="7">
    <location>
        <begin position="122"/>
        <end position="145"/>
    </location>
</feature>
<feature type="transmembrane region" description="Helical" evidence="7">
    <location>
        <begin position="79"/>
        <end position="102"/>
    </location>
</feature>
<evidence type="ECO:0000256" key="1">
    <source>
        <dbReference type="ARBA" id="ARBA00004651"/>
    </source>
</evidence>
<evidence type="ECO:0000256" key="5">
    <source>
        <dbReference type="ARBA" id="ARBA00023136"/>
    </source>
</evidence>
<reference evidence="9" key="1">
    <citation type="journal article" date="2020" name="MBio">
        <title>Horizontal gene transfer to a defensive symbiont with a reduced genome amongst a multipartite beetle microbiome.</title>
        <authorList>
            <person name="Waterworth S.C."/>
            <person name="Florez L.V."/>
            <person name="Rees E.R."/>
            <person name="Hertweck C."/>
            <person name="Kaltenpoth M."/>
            <person name="Kwan J.C."/>
        </authorList>
    </citation>
    <scope>NUCLEOTIDE SEQUENCE [LARGE SCALE GENOMIC DNA]</scope>
</reference>
<evidence type="ECO:0000256" key="6">
    <source>
        <dbReference type="SAM" id="MobiDB-lite"/>
    </source>
</evidence>
<dbReference type="EMBL" id="WNDQ01000001">
    <property type="protein sequence ID" value="KAF1024124.1"/>
    <property type="molecule type" value="Genomic_DNA"/>
</dbReference>
<feature type="transmembrane region" description="Helical" evidence="7">
    <location>
        <begin position="166"/>
        <end position="190"/>
    </location>
</feature>
<dbReference type="PANTHER" id="PTHR39087">
    <property type="entry name" value="UPF0104 MEMBRANE PROTEIN MJ1595"/>
    <property type="match status" value="1"/>
</dbReference>